<dbReference type="Proteomes" id="UP001528823">
    <property type="component" value="Unassembled WGS sequence"/>
</dbReference>
<keyword evidence="2" id="KW-1185">Reference proteome</keyword>
<accession>A0ABT5U4J9</accession>
<name>A0ABT5U4J9_9GAMM</name>
<dbReference type="EMBL" id="JAPMOU010000004">
    <property type="protein sequence ID" value="MDE1461290.1"/>
    <property type="molecule type" value="Genomic_DNA"/>
</dbReference>
<protein>
    <submittedName>
        <fullName evidence="1">Uncharacterized protein</fullName>
    </submittedName>
</protein>
<proteinExistence type="predicted"/>
<reference evidence="1 2" key="1">
    <citation type="submission" date="2022-11" db="EMBL/GenBank/DDBJ databases">
        <title>Spartinivicinus poritis sp. nov., isolated from scleractinian coral Porites lutea.</title>
        <authorList>
            <person name="Zhang G."/>
            <person name="Cai L."/>
            <person name="Wei Q."/>
        </authorList>
    </citation>
    <scope>NUCLEOTIDE SEQUENCE [LARGE SCALE GENOMIC DNA]</scope>
    <source>
        <strain evidence="1 2">A2-2</strain>
    </source>
</reference>
<gene>
    <name evidence="1" type="ORF">ORQ98_04850</name>
</gene>
<comment type="caution">
    <text evidence="1">The sequence shown here is derived from an EMBL/GenBank/DDBJ whole genome shotgun (WGS) entry which is preliminary data.</text>
</comment>
<dbReference type="RefSeq" id="WP_274687653.1">
    <property type="nucleotide sequence ID" value="NZ_JAPMOU010000004.1"/>
</dbReference>
<evidence type="ECO:0000313" key="2">
    <source>
        <dbReference type="Proteomes" id="UP001528823"/>
    </source>
</evidence>
<sequence length="97" mass="10979">MKSLKYNSYIQYLLSFLLISAIAVGLISNQKLVVVDVEISNVELFAIEDSESDGLDLSVSQKTFLTPHLINQEFPYSKPAYPFSQYRKHLEARAPPV</sequence>
<organism evidence="1 2">
    <name type="scientific">Spartinivicinus poritis</name>
    <dbReference type="NCBI Taxonomy" id="2994640"/>
    <lineage>
        <taxon>Bacteria</taxon>
        <taxon>Pseudomonadati</taxon>
        <taxon>Pseudomonadota</taxon>
        <taxon>Gammaproteobacteria</taxon>
        <taxon>Oceanospirillales</taxon>
        <taxon>Zooshikellaceae</taxon>
        <taxon>Spartinivicinus</taxon>
    </lineage>
</organism>
<evidence type="ECO:0000313" key="1">
    <source>
        <dbReference type="EMBL" id="MDE1461290.1"/>
    </source>
</evidence>